<protein>
    <submittedName>
        <fullName evidence="1">Uncharacterized protein</fullName>
    </submittedName>
</protein>
<sequence>MTFDSPSSVSPYPAGYIHDLSLITEMQGDSECESTPLPDMALPPGHPQITGWAKVTDALHGAPMFLSTARRATDVHAAATGDVVHPDQQRVNLEAQQVVQAAGTQYFWDKATKTQSIALLWRTIPNLSEIVEQGDVSMEWRNATPSSIKGMSGAILCLGRPTDKEVKVLAFQNFQLGNHLSHRHLFNVKGGFLLPSYIVDRCTIDISNADQDEQGGTKEGE</sequence>
<name>A0ABP0C1U1_9PEZI</name>
<proteinExistence type="predicted"/>
<organism evidence="1 2">
    <name type="scientific">Sporothrix curviconia</name>
    <dbReference type="NCBI Taxonomy" id="1260050"/>
    <lineage>
        <taxon>Eukaryota</taxon>
        <taxon>Fungi</taxon>
        <taxon>Dikarya</taxon>
        <taxon>Ascomycota</taxon>
        <taxon>Pezizomycotina</taxon>
        <taxon>Sordariomycetes</taxon>
        <taxon>Sordariomycetidae</taxon>
        <taxon>Ophiostomatales</taxon>
        <taxon>Ophiostomataceae</taxon>
        <taxon>Sporothrix</taxon>
    </lineage>
</organism>
<keyword evidence="2" id="KW-1185">Reference proteome</keyword>
<accession>A0ABP0C1U1</accession>
<gene>
    <name evidence="1" type="ORF">SCUCBS95973_006032</name>
</gene>
<evidence type="ECO:0000313" key="1">
    <source>
        <dbReference type="EMBL" id="CAK7225934.1"/>
    </source>
</evidence>
<dbReference type="Proteomes" id="UP001642405">
    <property type="component" value="Unassembled WGS sequence"/>
</dbReference>
<dbReference type="EMBL" id="CAWUHB010000034">
    <property type="protein sequence ID" value="CAK7225934.1"/>
    <property type="molecule type" value="Genomic_DNA"/>
</dbReference>
<evidence type="ECO:0000313" key="2">
    <source>
        <dbReference type="Proteomes" id="UP001642405"/>
    </source>
</evidence>
<comment type="caution">
    <text evidence="1">The sequence shown here is derived from an EMBL/GenBank/DDBJ whole genome shotgun (WGS) entry which is preliminary data.</text>
</comment>
<reference evidence="1 2" key="1">
    <citation type="submission" date="2024-01" db="EMBL/GenBank/DDBJ databases">
        <authorList>
            <person name="Allen C."/>
            <person name="Tagirdzhanova G."/>
        </authorList>
    </citation>
    <scope>NUCLEOTIDE SEQUENCE [LARGE SCALE GENOMIC DNA]</scope>
</reference>